<feature type="transmembrane region" description="Helical" evidence="6">
    <location>
        <begin position="104"/>
        <end position="131"/>
    </location>
</feature>
<evidence type="ECO:0000256" key="4">
    <source>
        <dbReference type="ARBA" id="ARBA00022989"/>
    </source>
</evidence>
<dbReference type="PANTHER" id="PTHR43332">
    <property type="entry name" value="INNER MEMBRANE TRANSPORT PERMEASE YADH-RELATED"/>
    <property type="match status" value="1"/>
</dbReference>
<gene>
    <name evidence="8" type="ORF">HNR38_000807</name>
</gene>
<comment type="subcellular location">
    <subcellularLocation>
        <location evidence="6">Cell inner membrane</location>
        <topology evidence="6">Multi-pass membrane protein</topology>
    </subcellularLocation>
    <subcellularLocation>
        <location evidence="1">Membrane</location>
        <topology evidence="1">Multi-pass membrane protein</topology>
    </subcellularLocation>
</comment>
<protein>
    <recommendedName>
        <fullName evidence="6">Transport permease protein</fullName>
    </recommendedName>
</protein>
<dbReference type="GO" id="GO:0043190">
    <property type="term" value="C:ATP-binding cassette (ABC) transporter complex"/>
    <property type="evidence" value="ECO:0007669"/>
    <property type="project" value="InterPro"/>
</dbReference>
<feature type="transmembrane region" description="Helical" evidence="6">
    <location>
        <begin position="228"/>
        <end position="250"/>
    </location>
</feature>
<dbReference type="PRINTS" id="PR00164">
    <property type="entry name" value="ABC2TRNSPORT"/>
</dbReference>
<dbReference type="Pfam" id="PF01061">
    <property type="entry name" value="ABC2_membrane"/>
    <property type="match status" value="1"/>
</dbReference>
<keyword evidence="4 6" id="KW-1133">Transmembrane helix</keyword>
<dbReference type="InterPro" id="IPR000412">
    <property type="entry name" value="ABC_2_transport"/>
</dbReference>
<dbReference type="InterPro" id="IPR047817">
    <property type="entry name" value="ABC2_TM_bact-type"/>
</dbReference>
<reference evidence="8 9" key="1">
    <citation type="submission" date="2020-08" db="EMBL/GenBank/DDBJ databases">
        <title>Genomic Encyclopedia of Type Strains, Phase IV (KMG-IV): sequencing the most valuable type-strain genomes for metagenomic binning, comparative biology and taxonomic classification.</title>
        <authorList>
            <person name="Goeker M."/>
        </authorList>
    </citation>
    <scope>NUCLEOTIDE SEQUENCE [LARGE SCALE GENOMIC DNA]</scope>
    <source>
        <strain evidence="8 9">DSM 22359</strain>
    </source>
</reference>
<keyword evidence="6" id="KW-0813">Transport</keyword>
<dbReference type="InterPro" id="IPR052522">
    <property type="entry name" value="ABC-2_transport_permease"/>
</dbReference>
<feature type="transmembrane region" description="Helical" evidence="6">
    <location>
        <begin position="59"/>
        <end position="78"/>
    </location>
</feature>
<dbReference type="AlphaFoldDB" id="A0A840UCZ2"/>
<feature type="transmembrane region" description="Helical" evidence="6">
    <location>
        <begin position="171"/>
        <end position="192"/>
    </location>
</feature>
<feature type="domain" description="ABC transmembrane type-2" evidence="7">
    <location>
        <begin position="23"/>
        <end position="252"/>
    </location>
</feature>
<proteinExistence type="inferred from homology"/>
<dbReference type="NCBIfam" id="NF011648">
    <property type="entry name" value="PRK15066.1"/>
    <property type="match status" value="1"/>
</dbReference>
<name>A0A840UCZ2_9GAMM</name>
<feature type="transmembrane region" description="Helical" evidence="6">
    <location>
        <begin position="29"/>
        <end position="47"/>
    </location>
</feature>
<evidence type="ECO:0000256" key="5">
    <source>
        <dbReference type="ARBA" id="ARBA00023136"/>
    </source>
</evidence>
<dbReference type="PANTHER" id="PTHR43332:SF2">
    <property type="entry name" value="INNER MEMBRANE TRANSPORT PERMEASE YADH"/>
    <property type="match status" value="1"/>
</dbReference>
<evidence type="ECO:0000259" key="7">
    <source>
        <dbReference type="PROSITE" id="PS51012"/>
    </source>
</evidence>
<keyword evidence="5 6" id="KW-0472">Membrane</keyword>
<dbReference type="PIRSF" id="PIRSF006648">
    <property type="entry name" value="DrrB"/>
    <property type="match status" value="1"/>
</dbReference>
<accession>A0A840UCZ2</accession>
<evidence type="ECO:0000256" key="1">
    <source>
        <dbReference type="ARBA" id="ARBA00004141"/>
    </source>
</evidence>
<dbReference type="EMBL" id="JACHFE010000002">
    <property type="protein sequence ID" value="MBB5320335.1"/>
    <property type="molecule type" value="Genomic_DNA"/>
</dbReference>
<evidence type="ECO:0000313" key="9">
    <source>
        <dbReference type="Proteomes" id="UP000591735"/>
    </source>
</evidence>
<organism evidence="8 9">
    <name type="scientific">Marinobacter oulmenensis</name>
    <dbReference type="NCBI Taxonomy" id="643747"/>
    <lineage>
        <taxon>Bacteria</taxon>
        <taxon>Pseudomonadati</taxon>
        <taxon>Pseudomonadota</taxon>
        <taxon>Gammaproteobacteria</taxon>
        <taxon>Pseudomonadales</taxon>
        <taxon>Marinobacteraceae</taxon>
        <taxon>Marinobacter</taxon>
    </lineage>
</organism>
<sequence>MNLQGLWVAFTTIIVREVRRFTRIWPQTLLPPAVTMTLYFIIFGNLIGSRIGEMGGYDYMQFIVPGLIMMSVITNSYSNVVSSFFSMKFQRSIEELLVSPVPNWIILAGYVAGGMARGLSIGLIVTVVSLAFTHLSIHNLPMVVITVFLTSALFSLGGFINAMLATKFDDISIVPTFVLTPLTYLGGVFYSIQLLPDFWQGVSMANPILYMVNGFRYGILGVSDVNPFVSLGMILVFITILTAISLRMLARGKGIRH</sequence>
<evidence type="ECO:0000256" key="6">
    <source>
        <dbReference type="RuleBase" id="RU361157"/>
    </source>
</evidence>
<keyword evidence="3 6" id="KW-0812">Transmembrane</keyword>
<keyword evidence="6" id="KW-1003">Cell membrane</keyword>
<dbReference type="PROSITE" id="PS51012">
    <property type="entry name" value="ABC_TM2"/>
    <property type="match status" value="1"/>
</dbReference>
<dbReference type="InterPro" id="IPR013525">
    <property type="entry name" value="ABC2_TM"/>
</dbReference>
<evidence type="ECO:0000256" key="2">
    <source>
        <dbReference type="ARBA" id="ARBA00007783"/>
    </source>
</evidence>
<feature type="transmembrane region" description="Helical" evidence="6">
    <location>
        <begin position="143"/>
        <end position="165"/>
    </location>
</feature>
<dbReference type="Proteomes" id="UP000591735">
    <property type="component" value="Unassembled WGS sequence"/>
</dbReference>
<comment type="caution">
    <text evidence="8">The sequence shown here is derived from an EMBL/GenBank/DDBJ whole genome shotgun (WGS) entry which is preliminary data.</text>
</comment>
<evidence type="ECO:0000256" key="3">
    <source>
        <dbReference type="ARBA" id="ARBA00022692"/>
    </source>
</evidence>
<evidence type="ECO:0000313" key="8">
    <source>
        <dbReference type="EMBL" id="MBB5320335.1"/>
    </source>
</evidence>
<keyword evidence="9" id="KW-1185">Reference proteome</keyword>
<comment type="similarity">
    <text evidence="2 6">Belongs to the ABC-2 integral membrane protein family.</text>
</comment>
<dbReference type="RefSeq" id="WP_183700043.1">
    <property type="nucleotide sequence ID" value="NZ_JACHFE010000002.1"/>
</dbReference>
<dbReference type="GO" id="GO:0140359">
    <property type="term" value="F:ABC-type transporter activity"/>
    <property type="evidence" value="ECO:0007669"/>
    <property type="project" value="InterPro"/>
</dbReference>